<dbReference type="PANTHER" id="PTHR46851">
    <property type="entry name" value="OS01G0884500 PROTEIN"/>
    <property type="match status" value="1"/>
</dbReference>
<dbReference type="SUPFAM" id="SSF159042">
    <property type="entry name" value="Plus3-like"/>
    <property type="match status" value="1"/>
</dbReference>
<comment type="caution">
    <text evidence="8">The sequence shown here is derived from an EMBL/GenBank/DDBJ whole genome shotgun (WGS) entry which is preliminary data.</text>
</comment>
<dbReference type="Pfam" id="PF02213">
    <property type="entry name" value="GYF"/>
    <property type="match status" value="1"/>
</dbReference>
<dbReference type="Gene3D" id="3.30.40.10">
    <property type="entry name" value="Zinc/RING finger domain, C3HC4 (zinc finger)"/>
    <property type="match status" value="1"/>
</dbReference>
<dbReference type="SMART" id="SM00444">
    <property type="entry name" value="GYF"/>
    <property type="match status" value="1"/>
</dbReference>
<dbReference type="Gene3D" id="3.30.1490.40">
    <property type="match status" value="1"/>
</dbReference>
<organism evidence="8 9">
    <name type="scientific">Miscanthus lutarioriparius</name>
    <dbReference type="NCBI Taxonomy" id="422564"/>
    <lineage>
        <taxon>Eukaryota</taxon>
        <taxon>Viridiplantae</taxon>
        <taxon>Streptophyta</taxon>
        <taxon>Embryophyta</taxon>
        <taxon>Tracheophyta</taxon>
        <taxon>Spermatophyta</taxon>
        <taxon>Magnoliopsida</taxon>
        <taxon>Liliopsida</taxon>
        <taxon>Poales</taxon>
        <taxon>Poaceae</taxon>
        <taxon>PACMAD clade</taxon>
        <taxon>Panicoideae</taxon>
        <taxon>Andropogonodae</taxon>
        <taxon>Andropogoneae</taxon>
        <taxon>Saccharinae</taxon>
        <taxon>Miscanthus</taxon>
    </lineage>
</organism>
<dbReference type="SMART" id="SM00249">
    <property type="entry name" value="PHD"/>
    <property type="match status" value="1"/>
</dbReference>
<dbReference type="CDD" id="cd10567">
    <property type="entry name" value="SWIB-MDM2_like"/>
    <property type="match status" value="1"/>
</dbReference>
<dbReference type="InterPro" id="IPR058668">
    <property type="entry name" value="NERD_dom"/>
</dbReference>
<dbReference type="Proteomes" id="UP000604825">
    <property type="component" value="Unassembled WGS sequence"/>
</dbReference>
<dbReference type="InterPro" id="IPR001965">
    <property type="entry name" value="Znf_PHD"/>
</dbReference>
<evidence type="ECO:0000313" key="8">
    <source>
        <dbReference type="EMBL" id="CAD6272100.1"/>
    </source>
</evidence>
<feature type="domain" description="Plus3" evidence="6">
    <location>
        <begin position="397"/>
        <end position="537"/>
    </location>
</feature>
<dbReference type="Pfam" id="PF25980">
    <property type="entry name" value="NERD_plant"/>
    <property type="match status" value="1"/>
</dbReference>
<evidence type="ECO:0000256" key="3">
    <source>
        <dbReference type="ARBA" id="ARBA00022833"/>
    </source>
</evidence>
<dbReference type="InterPro" id="IPR036885">
    <property type="entry name" value="SWIB_MDM2_dom_sf"/>
</dbReference>
<dbReference type="AlphaFoldDB" id="A0A811RNJ3"/>
<dbReference type="InterPro" id="IPR004343">
    <property type="entry name" value="Plus-3_dom"/>
</dbReference>
<dbReference type="Pfam" id="PF03126">
    <property type="entry name" value="Plus-3"/>
    <property type="match status" value="1"/>
</dbReference>
<evidence type="ECO:0000259" key="5">
    <source>
        <dbReference type="PROSITE" id="PS50829"/>
    </source>
</evidence>
<dbReference type="InterPro" id="IPR003121">
    <property type="entry name" value="SWIB_MDM2_domain"/>
</dbReference>
<accession>A0A811RNJ3</accession>
<dbReference type="GO" id="GO:0003677">
    <property type="term" value="F:DNA binding"/>
    <property type="evidence" value="ECO:0007669"/>
    <property type="project" value="InterPro"/>
</dbReference>
<feature type="compositionally biased region" description="Basic residues" evidence="4">
    <location>
        <begin position="1"/>
        <end position="12"/>
    </location>
</feature>
<dbReference type="SUPFAM" id="SSF55277">
    <property type="entry name" value="GYF domain"/>
    <property type="match status" value="1"/>
</dbReference>
<keyword evidence="1" id="KW-0479">Metal-binding</keyword>
<sequence length="901" mass="101964">MGKGARSGRRSRASGAGGGGCGSKRPRRVAEEEQEEEQEEEEVEPVEGEEEEEAVEGEDYCFVCKDGGDLRVCDFRGCHKAYHPACVGKDSDFLNSDEEFICEWHTCFICKGRSRYYCFCCPWHTFCQGCVKQAEFVPVLRKTKGFCTNCLRMAIMIEKNVDVDSDGERVDFNDRTTYEFLFKEYWEEIVKDKEGMTLDKLEKAYASLKKGLNCKQDLDLEKVHDEERSSDDDFVGNSDDDDDNKPSSITKFNGTSNTMKSFLREDKSMKNGYVGWGSKELIEFLSSIGKDTLNSLDQHGATEVVRVYIQQNGLLAKDNKKKLVQCDDKLKILFRRSKVKYNRIFSLLGKHIAVDMTSEDETFANSDDNNETFLRKKARIGNYSSSTPEINKRCFAALVRHNIDLIYLKKSLVVDLLKEPDTFDSKVIGCFVRVKIDPYDYSFYMHKTLRQHKKFHQLGLVTGTRKSSEEYKINNVSTDVILCISSIPDVKISSLSDDEFDEEECQDLRLLAKNESFKRPTVGDLEEKARSLRRDIVSHWISKELQRLERLIDRASEKVTSELCAVYCCILNWLHFTKFEYLDKKQLLRKPSEQQRLLEEVPQVIPEMEDSKDTEFQVKGQDKPIQKSTVALQGTNGTGSPCLKNCTEKKFKGTGGERTLSLKSLLEEKTEVTTAYTDGGTAVIHTPNQSTKAAVAFSPVLPKYLHGQAATEANNAGDISPVQKLDDEGAKASIDGDKTGTDVQCRSIEATKANTGSDAPGSFLQKQCAKAADVITIEDDNDDDNHPCDKGEQTAVVAFEEKTAVVVDLEADDAGDNHPVQHETNSRGHRHEKVNGEVPQCIWYYIDPQGEEQGPFIMQHLRMWWESGFFTKDFRVWRAGQTSKDAILLTDALQMMTRYAS</sequence>
<dbReference type="InterPro" id="IPR013083">
    <property type="entry name" value="Znf_RING/FYVE/PHD"/>
</dbReference>
<dbReference type="InterPro" id="IPR035445">
    <property type="entry name" value="GYF-like_dom_sf"/>
</dbReference>
<dbReference type="SUPFAM" id="SSF57903">
    <property type="entry name" value="FYVE/PHD zinc finger"/>
    <property type="match status" value="1"/>
</dbReference>
<evidence type="ECO:0000256" key="4">
    <source>
        <dbReference type="SAM" id="MobiDB-lite"/>
    </source>
</evidence>
<dbReference type="OrthoDB" id="1870062at2759"/>
<dbReference type="InterPro" id="IPR003169">
    <property type="entry name" value="GYF"/>
</dbReference>
<dbReference type="SUPFAM" id="SSF47592">
    <property type="entry name" value="SWIB/MDM2 domain"/>
    <property type="match status" value="1"/>
</dbReference>
<dbReference type="PANTHER" id="PTHR46851:SF11">
    <property type="entry name" value="GYF DOMAIN-CONTAINING PROTEIN"/>
    <property type="match status" value="1"/>
</dbReference>
<name>A0A811RNJ3_9POAL</name>
<feature type="region of interest" description="Disordered" evidence="4">
    <location>
        <begin position="225"/>
        <end position="253"/>
    </location>
</feature>
<dbReference type="InterPro" id="IPR036128">
    <property type="entry name" value="Plus3-like_sf"/>
</dbReference>
<feature type="region of interest" description="Disordered" evidence="4">
    <location>
        <begin position="1"/>
        <end position="54"/>
    </location>
</feature>
<dbReference type="Pfam" id="PF02201">
    <property type="entry name" value="SWIB"/>
    <property type="match status" value="1"/>
</dbReference>
<feature type="domain" description="GYF" evidence="5">
    <location>
        <begin position="840"/>
        <end position="894"/>
    </location>
</feature>
<dbReference type="InterPro" id="IPR045894">
    <property type="entry name" value="At5g08430-like"/>
</dbReference>
<reference evidence="8" key="1">
    <citation type="submission" date="2020-10" db="EMBL/GenBank/DDBJ databases">
        <authorList>
            <person name="Han B."/>
            <person name="Lu T."/>
            <person name="Zhao Q."/>
            <person name="Huang X."/>
            <person name="Zhao Y."/>
        </authorList>
    </citation>
    <scope>NUCLEOTIDE SEQUENCE</scope>
</reference>
<dbReference type="CDD" id="cd15568">
    <property type="entry name" value="PHD5_NSD"/>
    <property type="match status" value="1"/>
</dbReference>
<dbReference type="EMBL" id="CAJGYO010000016">
    <property type="protein sequence ID" value="CAD6272100.1"/>
    <property type="molecule type" value="Genomic_DNA"/>
</dbReference>
<evidence type="ECO:0000256" key="1">
    <source>
        <dbReference type="ARBA" id="ARBA00022723"/>
    </source>
</evidence>
<gene>
    <name evidence="8" type="ORF">NCGR_LOCUS55379</name>
</gene>
<dbReference type="InterPro" id="IPR011011">
    <property type="entry name" value="Znf_FYVE_PHD"/>
</dbReference>
<protein>
    <submittedName>
        <fullName evidence="8">Uncharacterized protein</fullName>
    </submittedName>
</protein>
<feature type="compositionally biased region" description="Acidic residues" evidence="4">
    <location>
        <begin position="228"/>
        <end position="243"/>
    </location>
</feature>
<keyword evidence="3" id="KW-0862">Zinc</keyword>
<proteinExistence type="predicted"/>
<dbReference type="CDD" id="cd00072">
    <property type="entry name" value="GYF"/>
    <property type="match status" value="1"/>
</dbReference>
<evidence type="ECO:0000313" key="9">
    <source>
        <dbReference type="Proteomes" id="UP000604825"/>
    </source>
</evidence>
<dbReference type="GO" id="GO:0008270">
    <property type="term" value="F:zinc ion binding"/>
    <property type="evidence" value="ECO:0007669"/>
    <property type="project" value="UniProtKB-KW"/>
</dbReference>
<keyword evidence="9" id="KW-1185">Reference proteome</keyword>
<dbReference type="PROSITE" id="PS51925">
    <property type="entry name" value="SWIB_MDM2"/>
    <property type="match status" value="1"/>
</dbReference>
<evidence type="ECO:0000256" key="2">
    <source>
        <dbReference type="ARBA" id="ARBA00022771"/>
    </source>
</evidence>
<dbReference type="PROSITE" id="PS51360">
    <property type="entry name" value="PLUS3"/>
    <property type="match status" value="1"/>
</dbReference>
<dbReference type="PROSITE" id="PS50829">
    <property type="entry name" value="GYF"/>
    <property type="match status" value="1"/>
</dbReference>
<dbReference type="SMART" id="SM00719">
    <property type="entry name" value="Plus3"/>
    <property type="match status" value="1"/>
</dbReference>
<dbReference type="Gene3D" id="1.10.245.10">
    <property type="entry name" value="SWIB/MDM2 domain"/>
    <property type="match status" value="1"/>
</dbReference>
<feature type="domain" description="DM2" evidence="7">
    <location>
        <begin position="270"/>
        <end position="354"/>
    </location>
</feature>
<evidence type="ECO:0000259" key="6">
    <source>
        <dbReference type="PROSITE" id="PS51360"/>
    </source>
</evidence>
<keyword evidence="2" id="KW-0863">Zinc-finger</keyword>
<feature type="compositionally biased region" description="Acidic residues" evidence="4">
    <location>
        <begin position="32"/>
        <end position="54"/>
    </location>
</feature>
<evidence type="ECO:0000259" key="7">
    <source>
        <dbReference type="PROSITE" id="PS51925"/>
    </source>
</evidence>
<dbReference type="Gene3D" id="3.90.70.200">
    <property type="entry name" value="Plus-3 domain"/>
    <property type="match status" value="1"/>
</dbReference>